<dbReference type="EMBL" id="JAYMYS010000005">
    <property type="protein sequence ID" value="KAK7392351.1"/>
    <property type="molecule type" value="Genomic_DNA"/>
</dbReference>
<name>A0AAN9SAK0_PSOTE</name>
<dbReference type="Proteomes" id="UP001386955">
    <property type="component" value="Unassembled WGS sequence"/>
</dbReference>
<keyword evidence="2" id="KW-1185">Reference proteome</keyword>
<accession>A0AAN9SAK0</accession>
<evidence type="ECO:0000313" key="1">
    <source>
        <dbReference type="EMBL" id="KAK7392351.1"/>
    </source>
</evidence>
<comment type="caution">
    <text evidence="1">The sequence shown here is derived from an EMBL/GenBank/DDBJ whole genome shotgun (WGS) entry which is preliminary data.</text>
</comment>
<organism evidence="1 2">
    <name type="scientific">Psophocarpus tetragonolobus</name>
    <name type="common">Winged bean</name>
    <name type="synonym">Dolichos tetragonolobus</name>
    <dbReference type="NCBI Taxonomy" id="3891"/>
    <lineage>
        <taxon>Eukaryota</taxon>
        <taxon>Viridiplantae</taxon>
        <taxon>Streptophyta</taxon>
        <taxon>Embryophyta</taxon>
        <taxon>Tracheophyta</taxon>
        <taxon>Spermatophyta</taxon>
        <taxon>Magnoliopsida</taxon>
        <taxon>eudicotyledons</taxon>
        <taxon>Gunneridae</taxon>
        <taxon>Pentapetalae</taxon>
        <taxon>rosids</taxon>
        <taxon>fabids</taxon>
        <taxon>Fabales</taxon>
        <taxon>Fabaceae</taxon>
        <taxon>Papilionoideae</taxon>
        <taxon>50 kb inversion clade</taxon>
        <taxon>NPAAA clade</taxon>
        <taxon>indigoferoid/millettioid clade</taxon>
        <taxon>Phaseoleae</taxon>
        <taxon>Psophocarpus</taxon>
    </lineage>
</organism>
<proteinExistence type="predicted"/>
<reference evidence="1 2" key="1">
    <citation type="submission" date="2024-01" db="EMBL/GenBank/DDBJ databases">
        <title>The genomes of 5 underutilized Papilionoideae crops provide insights into root nodulation and disease resistanc.</title>
        <authorList>
            <person name="Jiang F."/>
        </authorList>
    </citation>
    <scope>NUCLEOTIDE SEQUENCE [LARGE SCALE GENOMIC DNA]</scope>
    <source>
        <strain evidence="1">DUOXIRENSHENG_FW03</strain>
        <tissue evidence="1">Leaves</tissue>
    </source>
</reference>
<evidence type="ECO:0000313" key="2">
    <source>
        <dbReference type="Proteomes" id="UP001386955"/>
    </source>
</evidence>
<protein>
    <submittedName>
        <fullName evidence="1">Uncharacterized protein</fullName>
    </submittedName>
</protein>
<sequence length="89" mass="10604">MVVCVHYLTNAVFFVCQFVDEFFTVSLFFFLREFVDDLIYDWFVSFSPDFIIVDVEYVTVHTSNIGPWQQRFQGLKIVRTTTSQFLHTD</sequence>
<gene>
    <name evidence="1" type="ORF">VNO78_20787</name>
</gene>
<dbReference type="AlphaFoldDB" id="A0AAN9SAK0"/>